<organism evidence="1 2">
    <name type="scientific">Phytohabitans aurantiacus</name>
    <dbReference type="NCBI Taxonomy" id="3016789"/>
    <lineage>
        <taxon>Bacteria</taxon>
        <taxon>Bacillati</taxon>
        <taxon>Actinomycetota</taxon>
        <taxon>Actinomycetes</taxon>
        <taxon>Micromonosporales</taxon>
        <taxon>Micromonosporaceae</taxon>
    </lineage>
</organism>
<accession>A0ABQ5QRA6</accession>
<keyword evidence="2" id="KW-1185">Reference proteome</keyword>
<dbReference type="EMBL" id="BSDI01000007">
    <property type="protein sequence ID" value="GLH96391.1"/>
    <property type="molecule type" value="Genomic_DNA"/>
</dbReference>
<comment type="caution">
    <text evidence="1">The sequence shown here is derived from an EMBL/GenBank/DDBJ whole genome shotgun (WGS) entry which is preliminary data.</text>
</comment>
<protein>
    <recommendedName>
        <fullName evidence="3">DUF1877 domain-containing protein</fullName>
    </recommendedName>
</protein>
<gene>
    <name evidence="1" type="ORF">Pa4123_16650</name>
</gene>
<sequence length="163" mass="17098">MVWRVGVLCDYFRAADAASVAKLMQVTDGGSPIHHGQEPAADSVDAKGIEPAVTLGQLVERILGVDDDGADVIGGGLVWPAGAESAEDYEGPWVVVLDDQARDALAGVEAAQVPELATWWSGIEEIYGGDDAIEPLTGVLTELSGLARRAQAAGDHLYCWISL</sequence>
<name>A0ABQ5QRA6_9ACTN</name>
<evidence type="ECO:0000313" key="1">
    <source>
        <dbReference type="EMBL" id="GLH96391.1"/>
    </source>
</evidence>
<evidence type="ECO:0000313" key="2">
    <source>
        <dbReference type="Proteomes" id="UP001144280"/>
    </source>
</evidence>
<evidence type="ECO:0008006" key="3">
    <source>
        <dbReference type="Google" id="ProtNLM"/>
    </source>
</evidence>
<reference evidence="1" key="1">
    <citation type="submission" date="2022-12" db="EMBL/GenBank/DDBJ databases">
        <title>New Phytohabitans aurantiacus sp. RD004123 nov., an actinomycete isolated from soil.</title>
        <authorList>
            <person name="Triningsih D.W."/>
            <person name="Harunari E."/>
            <person name="Igarashi Y."/>
        </authorList>
    </citation>
    <scope>NUCLEOTIDE SEQUENCE</scope>
    <source>
        <strain evidence="1">RD004123</strain>
    </source>
</reference>
<proteinExistence type="predicted"/>
<dbReference type="Proteomes" id="UP001144280">
    <property type="component" value="Unassembled WGS sequence"/>
</dbReference>